<reference evidence="5" key="1">
    <citation type="submission" date="2010-03" db="EMBL/GenBank/DDBJ databases">
        <title>The genome sequence of Ruminococcus sp. 18P13.</title>
        <authorList>
            <consortium name="metaHIT consortium -- http://www.metahit.eu/"/>
            <person name="Pajon A."/>
            <person name="Turner K."/>
            <person name="Parkhill J."/>
            <person name="Bernalier A."/>
        </authorList>
    </citation>
    <scope>NUCLEOTIDE SEQUENCE [LARGE SCALE GENOMIC DNA]</scope>
    <source>
        <strain evidence="5">Type strain: 18P13</strain>
    </source>
</reference>
<comment type="similarity">
    <text evidence="3">Belongs to the flavoredoxin family.</text>
</comment>
<organism evidence="5 6">
    <name type="scientific">Ruminococcus champanellensis (strain DSM 18848 / JCM 17042 / KCTC 15320 / 18P13)</name>
    <dbReference type="NCBI Taxonomy" id="213810"/>
    <lineage>
        <taxon>Bacteria</taxon>
        <taxon>Bacillati</taxon>
        <taxon>Bacillota</taxon>
        <taxon>Clostridia</taxon>
        <taxon>Eubacteriales</taxon>
        <taxon>Oscillospiraceae</taxon>
        <taxon>Ruminococcus</taxon>
    </lineage>
</organism>
<dbReference type="HOGENOM" id="CLU_059021_5_1_9"/>
<dbReference type="AlphaFoldDB" id="D4LE60"/>
<evidence type="ECO:0000256" key="1">
    <source>
        <dbReference type="ARBA" id="ARBA00001917"/>
    </source>
</evidence>
<dbReference type="Pfam" id="PF01613">
    <property type="entry name" value="Flavin_Reduct"/>
    <property type="match status" value="1"/>
</dbReference>
<feature type="domain" description="Flavin reductase like" evidence="4">
    <location>
        <begin position="12"/>
        <end position="163"/>
    </location>
</feature>
<evidence type="ECO:0000313" key="6">
    <source>
        <dbReference type="Proteomes" id="UP000007054"/>
    </source>
</evidence>
<dbReference type="PANTHER" id="PTHR43567">
    <property type="entry name" value="FLAVOREDOXIN-RELATED-RELATED"/>
    <property type="match status" value="1"/>
</dbReference>
<reference evidence="5" key="2">
    <citation type="submission" date="2010-03" db="EMBL/GenBank/DDBJ databases">
        <authorList>
            <person name="Pajon A."/>
        </authorList>
    </citation>
    <scope>NUCLEOTIDE SEQUENCE</scope>
    <source>
        <strain evidence="5">Type strain: 18P13</strain>
    </source>
</reference>
<dbReference type="GeneID" id="83156533"/>
<dbReference type="GO" id="GO:0010181">
    <property type="term" value="F:FMN binding"/>
    <property type="evidence" value="ECO:0007669"/>
    <property type="project" value="InterPro"/>
</dbReference>
<dbReference type="PANTHER" id="PTHR43567:SF1">
    <property type="entry name" value="FLAVOREDOXIN"/>
    <property type="match status" value="1"/>
</dbReference>
<evidence type="ECO:0000259" key="4">
    <source>
        <dbReference type="SMART" id="SM00903"/>
    </source>
</evidence>
<keyword evidence="6" id="KW-1185">Reference proteome</keyword>
<dbReference type="GO" id="GO:0016646">
    <property type="term" value="F:oxidoreductase activity, acting on the CH-NH group of donors, NAD or NADP as acceptor"/>
    <property type="evidence" value="ECO:0007669"/>
    <property type="project" value="UniProtKB-ARBA"/>
</dbReference>
<dbReference type="InterPro" id="IPR052174">
    <property type="entry name" value="Flavoredoxin"/>
</dbReference>
<accession>D4LE60</accession>
<keyword evidence="2" id="KW-0285">Flavoprotein</keyword>
<dbReference type="KEGG" id="rch:RUM_18550"/>
<comment type="cofactor">
    <cofactor evidence="1">
        <name>FMN</name>
        <dbReference type="ChEBI" id="CHEBI:58210"/>
    </cofactor>
</comment>
<dbReference type="InterPro" id="IPR002563">
    <property type="entry name" value="Flavin_Rdtase-like_dom"/>
</dbReference>
<dbReference type="Proteomes" id="UP000007054">
    <property type="component" value="Chromosome"/>
</dbReference>
<dbReference type="SUPFAM" id="SSF50475">
    <property type="entry name" value="FMN-binding split barrel"/>
    <property type="match status" value="1"/>
</dbReference>
<dbReference type="PATRIC" id="fig|213810.4.peg.1753"/>
<name>D4LE60_RUMC1</name>
<evidence type="ECO:0000256" key="3">
    <source>
        <dbReference type="ARBA" id="ARBA00038054"/>
    </source>
</evidence>
<evidence type="ECO:0000256" key="2">
    <source>
        <dbReference type="ARBA" id="ARBA00022630"/>
    </source>
</evidence>
<proteinExistence type="inferred from homology"/>
<dbReference type="RefSeq" id="WP_015558811.1">
    <property type="nucleotide sequence ID" value="NC_021039.1"/>
</dbReference>
<protein>
    <submittedName>
        <fullName evidence="5">Conserved protein/domain typically associated with flavoprotein oxygenases, DIM6/NTAB family</fullName>
    </submittedName>
</protein>
<dbReference type="EMBL" id="FP929052">
    <property type="protein sequence ID" value="CBL17905.1"/>
    <property type="molecule type" value="Genomic_DNA"/>
</dbReference>
<gene>
    <name evidence="5" type="ordered locus">RUM_18550</name>
</gene>
<dbReference type="BioCyc" id="RCHA213810:RUM_RS09010-MONOMER"/>
<dbReference type="Gene3D" id="2.30.110.10">
    <property type="entry name" value="Electron Transport, Fmn-binding Protein, Chain A"/>
    <property type="match status" value="1"/>
</dbReference>
<dbReference type="SMART" id="SM00903">
    <property type="entry name" value="Flavin_Reduct"/>
    <property type="match status" value="1"/>
</dbReference>
<sequence length="195" mass="21326">MGKVFWEGSALLAPVPPALVTCGTMEEPNVLTIAWTGIICTRPAMTYISVRPSRYSYGLIRQTGEFAINLTPSRLVKAADFCGVRSGAQVDKFAQCGLHPLPAQRISAPILEECPVALECRVTESRLLGTHELFLAEILGVDVDEQYLDSKGGLNLQQCGLAAYAHGEYFALGRKLGDFGFSVRKRKRSSDRMSK</sequence>
<dbReference type="InterPro" id="IPR012349">
    <property type="entry name" value="Split_barrel_FMN-bd"/>
</dbReference>
<evidence type="ECO:0000313" key="5">
    <source>
        <dbReference type="EMBL" id="CBL17905.1"/>
    </source>
</evidence>